<keyword evidence="9" id="KW-1185">Reference proteome</keyword>
<comment type="similarity">
    <text evidence="2">Belongs to the DivIVA family.</text>
</comment>
<comment type="subcellular location">
    <subcellularLocation>
        <location evidence="1">Cytoplasm</location>
    </subcellularLocation>
</comment>
<dbReference type="Proteomes" id="UP000774000">
    <property type="component" value="Unassembled WGS sequence"/>
</dbReference>
<dbReference type="Gene3D" id="6.10.250.660">
    <property type="match status" value="1"/>
</dbReference>
<evidence type="ECO:0000313" key="9">
    <source>
        <dbReference type="Proteomes" id="UP000774000"/>
    </source>
</evidence>
<evidence type="ECO:0000256" key="4">
    <source>
        <dbReference type="ARBA" id="ARBA00022618"/>
    </source>
</evidence>
<dbReference type="CDD" id="cd06503">
    <property type="entry name" value="ATP-synt_Fo_b"/>
    <property type="match status" value="1"/>
</dbReference>
<evidence type="ECO:0000256" key="3">
    <source>
        <dbReference type="ARBA" id="ARBA00022490"/>
    </source>
</evidence>
<evidence type="ECO:0000256" key="2">
    <source>
        <dbReference type="ARBA" id="ARBA00009008"/>
    </source>
</evidence>
<gene>
    <name evidence="8" type="ORF">JOC47_000295</name>
</gene>
<keyword evidence="6" id="KW-0131">Cell cycle</keyword>
<keyword evidence="4 8" id="KW-0132">Cell division</keyword>
<sequence length="170" mass="20109">MDLTPDEIADKEFKKSFALWSYDDNEVKEFLELVSICYEEALVKNRKLEEKMEDLKTDLEREKEKVEAKKREAAEIKEDAQSEAERIIKEAEQEAQKIKDEAELKAERIINQSKKRASKVIDIEKEVKSDFKNLFTYLLNSLENESDLEEIEDKFNQLVQNPEGEEWNEE</sequence>
<dbReference type="PANTHER" id="PTHR35794:SF2">
    <property type="entry name" value="CELL DIVISION PROTEIN DIVIVA"/>
    <property type="match status" value="1"/>
</dbReference>
<dbReference type="GO" id="GO:0051301">
    <property type="term" value="P:cell division"/>
    <property type="evidence" value="ECO:0007669"/>
    <property type="project" value="UniProtKB-KW"/>
</dbReference>
<accession>A0A939BR02</accession>
<evidence type="ECO:0000256" key="7">
    <source>
        <dbReference type="SAM" id="Coils"/>
    </source>
</evidence>
<proteinExistence type="inferred from homology"/>
<organism evidence="8 9">
    <name type="scientific">Halanaerobacter jeridensis</name>
    <dbReference type="NCBI Taxonomy" id="706427"/>
    <lineage>
        <taxon>Bacteria</taxon>
        <taxon>Bacillati</taxon>
        <taxon>Bacillota</taxon>
        <taxon>Clostridia</taxon>
        <taxon>Halanaerobiales</taxon>
        <taxon>Halobacteroidaceae</taxon>
        <taxon>Halanaerobacter</taxon>
    </lineage>
</organism>
<keyword evidence="3" id="KW-0963">Cytoplasm</keyword>
<dbReference type="NCBIfam" id="TIGR03544">
    <property type="entry name" value="DivI1A_domain"/>
    <property type="match status" value="1"/>
</dbReference>
<evidence type="ECO:0000256" key="6">
    <source>
        <dbReference type="ARBA" id="ARBA00023306"/>
    </source>
</evidence>
<dbReference type="Pfam" id="PF05103">
    <property type="entry name" value="DivIVA"/>
    <property type="match status" value="1"/>
</dbReference>
<dbReference type="RefSeq" id="WP_204700178.1">
    <property type="nucleotide sequence ID" value="NZ_JAFBDQ010000001.1"/>
</dbReference>
<dbReference type="PANTHER" id="PTHR35794">
    <property type="entry name" value="CELL DIVISION PROTEIN DIVIVA"/>
    <property type="match status" value="1"/>
</dbReference>
<dbReference type="EMBL" id="JAFBDQ010000001">
    <property type="protein sequence ID" value="MBM7555471.1"/>
    <property type="molecule type" value="Genomic_DNA"/>
</dbReference>
<evidence type="ECO:0000256" key="1">
    <source>
        <dbReference type="ARBA" id="ARBA00004496"/>
    </source>
</evidence>
<dbReference type="AlphaFoldDB" id="A0A939BR02"/>
<dbReference type="GO" id="GO:0005737">
    <property type="term" value="C:cytoplasm"/>
    <property type="evidence" value="ECO:0007669"/>
    <property type="project" value="UniProtKB-SubCell"/>
</dbReference>
<name>A0A939BR02_9FIRM</name>
<comment type="caution">
    <text evidence="8">The sequence shown here is derived from an EMBL/GenBank/DDBJ whole genome shotgun (WGS) entry which is preliminary data.</text>
</comment>
<feature type="coiled-coil region" evidence="7">
    <location>
        <begin position="38"/>
        <end position="112"/>
    </location>
</feature>
<reference evidence="8" key="1">
    <citation type="submission" date="2021-01" db="EMBL/GenBank/DDBJ databases">
        <title>Genomic Encyclopedia of Type Strains, Phase IV (KMG-IV): sequencing the most valuable type-strain genomes for metagenomic binning, comparative biology and taxonomic classification.</title>
        <authorList>
            <person name="Goeker M."/>
        </authorList>
    </citation>
    <scope>NUCLEOTIDE SEQUENCE</scope>
    <source>
        <strain evidence="8">DSM 23230</strain>
    </source>
</reference>
<keyword evidence="5 7" id="KW-0175">Coiled coil</keyword>
<dbReference type="InterPro" id="IPR007793">
    <property type="entry name" value="DivIVA_fam"/>
</dbReference>
<evidence type="ECO:0000256" key="5">
    <source>
        <dbReference type="ARBA" id="ARBA00023054"/>
    </source>
</evidence>
<dbReference type="InterPro" id="IPR019933">
    <property type="entry name" value="DivIVA_domain"/>
</dbReference>
<protein>
    <submittedName>
        <fullName evidence="8">Cell division initiation protein</fullName>
    </submittedName>
</protein>
<evidence type="ECO:0000313" key="8">
    <source>
        <dbReference type="EMBL" id="MBM7555471.1"/>
    </source>
</evidence>